<evidence type="ECO:0000313" key="9">
    <source>
        <dbReference type="Proteomes" id="UP000594454"/>
    </source>
</evidence>
<dbReference type="Gene3D" id="3.30.160.60">
    <property type="entry name" value="Classic Zinc Finger"/>
    <property type="match status" value="3"/>
</dbReference>
<dbReference type="AlphaFoldDB" id="A0A7R8YVL5"/>
<evidence type="ECO:0000259" key="7">
    <source>
        <dbReference type="PROSITE" id="PS50157"/>
    </source>
</evidence>
<dbReference type="SMART" id="SM00355">
    <property type="entry name" value="ZnF_C2H2"/>
    <property type="match status" value="5"/>
</dbReference>
<keyword evidence="4" id="KW-0862">Zinc</keyword>
<evidence type="ECO:0000256" key="4">
    <source>
        <dbReference type="ARBA" id="ARBA00022833"/>
    </source>
</evidence>
<dbReference type="PANTHER" id="PTHR24409:SF418">
    <property type="entry name" value="SI:CH73-221F6.1"/>
    <property type="match status" value="1"/>
</dbReference>
<feature type="domain" description="C2H2-type" evidence="7">
    <location>
        <begin position="202"/>
        <end position="229"/>
    </location>
</feature>
<reference evidence="8 9" key="1">
    <citation type="submission" date="2020-11" db="EMBL/GenBank/DDBJ databases">
        <authorList>
            <person name="Wallbank WR R."/>
            <person name="Pardo Diaz C."/>
            <person name="Kozak K."/>
            <person name="Martin S."/>
            <person name="Jiggins C."/>
            <person name="Moest M."/>
            <person name="Warren A I."/>
            <person name="Generalovic N T."/>
            <person name="Byers J.R.P. K."/>
            <person name="Montejo-Kovacevich G."/>
            <person name="Yen C E."/>
        </authorList>
    </citation>
    <scope>NUCLEOTIDE SEQUENCE [LARGE SCALE GENOMIC DNA]</scope>
</reference>
<evidence type="ECO:0000256" key="2">
    <source>
        <dbReference type="ARBA" id="ARBA00022737"/>
    </source>
</evidence>
<dbReference type="InterPro" id="IPR036236">
    <property type="entry name" value="Znf_C2H2_sf"/>
</dbReference>
<evidence type="ECO:0000256" key="3">
    <source>
        <dbReference type="ARBA" id="ARBA00022771"/>
    </source>
</evidence>
<feature type="compositionally biased region" description="Low complexity" evidence="6">
    <location>
        <begin position="43"/>
        <end position="53"/>
    </location>
</feature>
<dbReference type="FunCoup" id="A0A7R8YVL5">
    <property type="interactions" value="731"/>
</dbReference>
<feature type="domain" description="C2H2-type" evidence="7">
    <location>
        <begin position="140"/>
        <end position="167"/>
    </location>
</feature>
<feature type="region of interest" description="Disordered" evidence="6">
    <location>
        <begin position="14"/>
        <end position="61"/>
    </location>
</feature>
<keyword evidence="1" id="KW-0479">Metal-binding</keyword>
<dbReference type="EMBL" id="LR899012">
    <property type="protein sequence ID" value="CAD7086972.1"/>
    <property type="molecule type" value="Genomic_DNA"/>
</dbReference>
<dbReference type="OrthoDB" id="3069995at2759"/>
<feature type="compositionally biased region" description="Low complexity" evidence="6">
    <location>
        <begin position="25"/>
        <end position="34"/>
    </location>
</feature>
<name>A0A7R8YVL5_HERIL</name>
<evidence type="ECO:0000256" key="1">
    <source>
        <dbReference type="ARBA" id="ARBA00022723"/>
    </source>
</evidence>
<dbReference type="GO" id="GO:0000977">
    <property type="term" value="F:RNA polymerase II transcription regulatory region sequence-specific DNA binding"/>
    <property type="evidence" value="ECO:0007669"/>
    <property type="project" value="TreeGrafter"/>
</dbReference>
<dbReference type="PROSITE" id="PS00028">
    <property type="entry name" value="ZINC_FINGER_C2H2_1"/>
    <property type="match status" value="2"/>
</dbReference>
<dbReference type="PROSITE" id="PS50157">
    <property type="entry name" value="ZINC_FINGER_C2H2_2"/>
    <property type="match status" value="4"/>
</dbReference>
<sequence length="264" mass="30413">MATSLDSAKEEIEYKPIILNAQPDPTQQSAVPSQSPQPPSIVPSPTTTTTASSGFGVDDPEFTIIPNQQRNKTKTFYCPNCGNCYGAAGSLKLHIRACLKQKESEERGLEARKCNICGKVYNSISYLKEHMLRHSGKAPKKCPKCYRKFVEDSKLEEHLKSHENDAKTTETEDKKIIKEYTCSFCQKNFTVVFDSRYTKRRYACDECREKFTNEENLKHHKESLEEKKDFRCERCGRRFVFEGFLQRHAPTCDGTIKRKRDRVF</sequence>
<proteinExistence type="predicted"/>
<organism evidence="8 9">
    <name type="scientific">Hermetia illucens</name>
    <name type="common">Black soldier fly</name>
    <dbReference type="NCBI Taxonomy" id="343691"/>
    <lineage>
        <taxon>Eukaryota</taxon>
        <taxon>Metazoa</taxon>
        <taxon>Ecdysozoa</taxon>
        <taxon>Arthropoda</taxon>
        <taxon>Hexapoda</taxon>
        <taxon>Insecta</taxon>
        <taxon>Pterygota</taxon>
        <taxon>Neoptera</taxon>
        <taxon>Endopterygota</taxon>
        <taxon>Diptera</taxon>
        <taxon>Brachycera</taxon>
        <taxon>Stratiomyomorpha</taxon>
        <taxon>Stratiomyidae</taxon>
        <taxon>Hermetiinae</taxon>
        <taxon>Hermetia</taxon>
    </lineage>
</organism>
<dbReference type="InParanoid" id="A0A7R8YVL5"/>
<dbReference type="GO" id="GO:0005634">
    <property type="term" value="C:nucleus"/>
    <property type="evidence" value="ECO:0007669"/>
    <property type="project" value="TreeGrafter"/>
</dbReference>
<keyword evidence="9" id="KW-1185">Reference proteome</keyword>
<evidence type="ECO:0000256" key="5">
    <source>
        <dbReference type="PROSITE-ProRule" id="PRU00042"/>
    </source>
</evidence>
<evidence type="ECO:0000313" key="8">
    <source>
        <dbReference type="EMBL" id="CAD7086972.1"/>
    </source>
</evidence>
<keyword evidence="2" id="KW-0677">Repeat</keyword>
<accession>A0A7R8YVL5</accession>
<dbReference type="Proteomes" id="UP000594454">
    <property type="component" value="Chromosome 4"/>
</dbReference>
<feature type="domain" description="C2H2-type" evidence="7">
    <location>
        <begin position="112"/>
        <end position="139"/>
    </location>
</feature>
<dbReference type="Pfam" id="PF00096">
    <property type="entry name" value="zf-C2H2"/>
    <property type="match status" value="2"/>
</dbReference>
<dbReference type="OMA" id="VTRRYAC"/>
<feature type="domain" description="C2H2-type" evidence="7">
    <location>
        <begin position="230"/>
        <end position="248"/>
    </location>
</feature>
<dbReference type="SUPFAM" id="SSF57667">
    <property type="entry name" value="beta-beta-alpha zinc fingers"/>
    <property type="match status" value="2"/>
</dbReference>
<protein>
    <recommendedName>
        <fullName evidence="7">C2H2-type domain-containing protein</fullName>
    </recommendedName>
</protein>
<gene>
    <name evidence="8" type="ORF">HERILL_LOCUS9708</name>
</gene>
<dbReference type="GO" id="GO:0008270">
    <property type="term" value="F:zinc ion binding"/>
    <property type="evidence" value="ECO:0007669"/>
    <property type="project" value="UniProtKB-KW"/>
</dbReference>
<evidence type="ECO:0000256" key="6">
    <source>
        <dbReference type="SAM" id="MobiDB-lite"/>
    </source>
</evidence>
<keyword evidence="3 5" id="KW-0863">Zinc-finger</keyword>
<dbReference type="GO" id="GO:0000981">
    <property type="term" value="F:DNA-binding transcription factor activity, RNA polymerase II-specific"/>
    <property type="evidence" value="ECO:0007669"/>
    <property type="project" value="TreeGrafter"/>
</dbReference>
<dbReference type="PANTHER" id="PTHR24409">
    <property type="entry name" value="ZINC FINGER PROTEIN 142"/>
    <property type="match status" value="1"/>
</dbReference>
<dbReference type="InterPro" id="IPR013087">
    <property type="entry name" value="Znf_C2H2_type"/>
</dbReference>